<keyword evidence="2" id="KW-1185">Reference proteome</keyword>
<dbReference type="RefSeq" id="WP_349085431.1">
    <property type="nucleotide sequence ID" value="NZ_JBBMEK010000149.1"/>
</dbReference>
<protein>
    <submittedName>
        <fullName evidence="1">Uncharacterized protein</fullName>
    </submittedName>
</protein>
<dbReference type="EMBL" id="JBBMEK010000149">
    <property type="protein sequence ID" value="MEQ2365721.1"/>
    <property type="molecule type" value="Genomic_DNA"/>
</dbReference>
<comment type="caution">
    <text evidence="1">The sequence shown here is derived from an EMBL/GenBank/DDBJ whole genome shotgun (WGS) entry which is preliminary data.</text>
</comment>
<accession>A0ABV1B5M8</accession>
<evidence type="ECO:0000313" key="2">
    <source>
        <dbReference type="Proteomes" id="UP001469749"/>
    </source>
</evidence>
<proteinExistence type="predicted"/>
<organism evidence="1 2">
    <name type="scientific">Coprococcus intestinihominis</name>
    <dbReference type="NCBI Taxonomy" id="3133154"/>
    <lineage>
        <taxon>Bacteria</taxon>
        <taxon>Bacillati</taxon>
        <taxon>Bacillota</taxon>
        <taxon>Clostridia</taxon>
        <taxon>Lachnospirales</taxon>
        <taxon>Lachnospiraceae</taxon>
        <taxon>Coprococcus</taxon>
    </lineage>
</organism>
<feature type="non-terminal residue" evidence="1">
    <location>
        <position position="1"/>
    </location>
</feature>
<name>A0ABV1B5M8_9FIRM</name>
<gene>
    <name evidence="1" type="ORF">WMO25_11485</name>
</gene>
<sequence length="69" mass="7747">DTLETCMALNQEAWGSFYLDDGTGCVGYHLTAVYGRHVDKDWIAAQIALAEAAIGDWKKKEDDWRAQAR</sequence>
<dbReference type="Proteomes" id="UP001469749">
    <property type="component" value="Unassembled WGS sequence"/>
</dbReference>
<reference evidence="1 2" key="1">
    <citation type="submission" date="2024-03" db="EMBL/GenBank/DDBJ databases">
        <title>Human intestinal bacterial collection.</title>
        <authorList>
            <person name="Pauvert C."/>
            <person name="Hitch T.C.A."/>
            <person name="Clavel T."/>
        </authorList>
    </citation>
    <scope>NUCLEOTIDE SEQUENCE [LARGE SCALE GENOMIC DNA]</scope>
    <source>
        <strain evidence="1 2">CLA-AA-H190</strain>
    </source>
</reference>
<evidence type="ECO:0000313" key="1">
    <source>
        <dbReference type="EMBL" id="MEQ2365721.1"/>
    </source>
</evidence>